<gene>
    <name evidence="2" type="ORF">F4562_006397</name>
</gene>
<keyword evidence="3" id="KW-1185">Reference proteome</keyword>
<name>A0A7W9IM94_9ACTN</name>
<dbReference type="AlphaFoldDB" id="A0A7W9IM94"/>
<sequence>MNDRYLPDGGLSSINGMPPPSRNHRDPTGPDTPQARAASSLVSPSAIFLQNARSTSRRIGGRPGDRIADRPVRVVIHPAGLPMQHLRIKVLRRPVESALNSSIRVVDEAADVTSARPDRHFQGVECQVSAQVVGDLPTNDPPRVQILHERGVDPADRGRHIGDVRDPSQIRPVSGEVAFQQVTRPVLAGGSGAGPLTACGHPSKPELAHQPLDRAPGHRDFLPIELSPHLPRPMKTASRAVPHPQNLSFQVFVSDRTSRRTRLPLLGRPIRGRRNFQHSTDRLHTELFTMGIDELD</sequence>
<dbReference type="Proteomes" id="UP000540685">
    <property type="component" value="Unassembled WGS sequence"/>
</dbReference>
<reference evidence="2 3" key="1">
    <citation type="submission" date="2020-08" db="EMBL/GenBank/DDBJ databases">
        <title>Sequencing the genomes of 1000 actinobacteria strains.</title>
        <authorList>
            <person name="Klenk H.-P."/>
        </authorList>
    </citation>
    <scope>NUCLEOTIDE SEQUENCE [LARGE SCALE GENOMIC DNA]</scope>
    <source>
        <strain evidence="2 3">DSM 46887</strain>
    </source>
</reference>
<protein>
    <submittedName>
        <fullName evidence="2">Uncharacterized protein</fullName>
    </submittedName>
</protein>
<evidence type="ECO:0000313" key="2">
    <source>
        <dbReference type="EMBL" id="MBB5823335.1"/>
    </source>
</evidence>
<comment type="caution">
    <text evidence="2">The sequence shown here is derived from an EMBL/GenBank/DDBJ whole genome shotgun (WGS) entry which is preliminary data.</text>
</comment>
<evidence type="ECO:0000313" key="3">
    <source>
        <dbReference type="Proteomes" id="UP000540685"/>
    </source>
</evidence>
<organism evidence="2 3">
    <name type="scientific">Streptosporangium becharense</name>
    <dbReference type="NCBI Taxonomy" id="1816182"/>
    <lineage>
        <taxon>Bacteria</taxon>
        <taxon>Bacillati</taxon>
        <taxon>Actinomycetota</taxon>
        <taxon>Actinomycetes</taxon>
        <taxon>Streptosporangiales</taxon>
        <taxon>Streptosporangiaceae</taxon>
        <taxon>Streptosporangium</taxon>
    </lineage>
</organism>
<dbReference type="AntiFam" id="ANF00009">
    <property type="entry name" value="Shadow ORF (opposite transposase protein)"/>
</dbReference>
<dbReference type="EMBL" id="JACHMP010000001">
    <property type="protein sequence ID" value="MBB5823335.1"/>
    <property type="molecule type" value="Genomic_DNA"/>
</dbReference>
<accession>A0A7W9IM94</accession>
<proteinExistence type="predicted"/>
<feature type="region of interest" description="Disordered" evidence="1">
    <location>
        <begin position="1"/>
        <end position="41"/>
    </location>
</feature>
<evidence type="ECO:0000256" key="1">
    <source>
        <dbReference type="SAM" id="MobiDB-lite"/>
    </source>
</evidence>